<accession>A0AAD1ZZ78</accession>
<sequence>MFGCDLMAIFKNYAAVSTLTGVARRSIELSCFNCYGELVSELDKIFEFNDALIDGSSSWRPSYTDGGRDKMFGDCSWKEFRAIVKKMFICPKDVAHSAHSMAPV</sequence>
<name>A0AAD1ZZ78_9LAMI</name>
<reference evidence="1" key="1">
    <citation type="submission" date="2023-05" db="EMBL/GenBank/DDBJ databases">
        <authorList>
            <person name="Huff M."/>
        </authorList>
    </citation>
    <scope>NUCLEOTIDE SEQUENCE</scope>
</reference>
<evidence type="ECO:0000313" key="1">
    <source>
        <dbReference type="EMBL" id="CAI9778502.1"/>
    </source>
</evidence>
<dbReference type="AlphaFoldDB" id="A0AAD1ZZ78"/>
<dbReference type="Gene3D" id="3.10.20.90">
    <property type="entry name" value="Phosphatidylinositol 3-kinase Catalytic Subunit, Chain A, domain 1"/>
    <property type="match status" value="1"/>
</dbReference>
<organism evidence="1 2">
    <name type="scientific">Fraxinus pennsylvanica</name>
    <dbReference type="NCBI Taxonomy" id="56036"/>
    <lineage>
        <taxon>Eukaryota</taxon>
        <taxon>Viridiplantae</taxon>
        <taxon>Streptophyta</taxon>
        <taxon>Embryophyta</taxon>
        <taxon>Tracheophyta</taxon>
        <taxon>Spermatophyta</taxon>
        <taxon>Magnoliopsida</taxon>
        <taxon>eudicotyledons</taxon>
        <taxon>Gunneridae</taxon>
        <taxon>Pentapetalae</taxon>
        <taxon>asterids</taxon>
        <taxon>lamiids</taxon>
        <taxon>Lamiales</taxon>
        <taxon>Oleaceae</taxon>
        <taxon>Oleeae</taxon>
        <taxon>Fraxinus</taxon>
    </lineage>
</organism>
<protein>
    <submittedName>
        <fullName evidence="1">Uncharacterized protein</fullName>
    </submittedName>
</protein>
<dbReference type="EMBL" id="OU503051">
    <property type="protein sequence ID" value="CAI9778502.1"/>
    <property type="molecule type" value="Genomic_DNA"/>
</dbReference>
<evidence type="ECO:0000313" key="2">
    <source>
        <dbReference type="Proteomes" id="UP000834106"/>
    </source>
</evidence>
<keyword evidence="2" id="KW-1185">Reference proteome</keyword>
<proteinExistence type="predicted"/>
<gene>
    <name evidence="1" type="ORF">FPE_LOCUS25932</name>
</gene>
<dbReference type="Proteomes" id="UP000834106">
    <property type="component" value="Chromosome 16"/>
</dbReference>